<dbReference type="OrthoDB" id="9135933at2"/>
<accession>A0A5E5P590</accession>
<name>A0A5E5P590_9BURK</name>
<organism evidence="1 2">
    <name type="scientific">Pandoraea apista</name>
    <dbReference type="NCBI Taxonomy" id="93218"/>
    <lineage>
        <taxon>Bacteria</taxon>
        <taxon>Pseudomonadati</taxon>
        <taxon>Pseudomonadota</taxon>
        <taxon>Betaproteobacteria</taxon>
        <taxon>Burkholderiales</taxon>
        <taxon>Burkholderiaceae</taxon>
        <taxon>Pandoraea</taxon>
    </lineage>
</organism>
<dbReference type="Proteomes" id="UP000364291">
    <property type="component" value="Unassembled WGS sequence"/>
</dbReference>
<dbReference type="Pfam" id="PF19924">
    <property type="entry name" value="DUF6387"/>
    <property type="match status" value="1"/>
</dbReference>
<proteinExistence type="predicted"/>
<dbReference type="InterPro" id="IPR045664">
    <property type="entry name" value="DUF6387"/>
</dbReference>
<dbReference type="EMBL" id="CABPSX010000004">
    <property type="protein sequence ID" value="VVG71647.1"/>
    <property type="molecule type" value="Genomic_DNA"/>
</dbReference>
<sequence>MAHSNTATEKSPPGFDVTKYAATDGFTLADWAENIYHRVWNTRIRSMMERSIRAIEDSKEEAALRREMISSLRERVITVFDAPLDIYRGKLDSVEVEGRDTRLVNNLSVADYMLIRHAVSQREINDDGQESPMCAYDAAYWRWTELKSEEPDDALLSQPYWKLPDHQSWIAQHGHMHLTIELHASEERQVDEFVQWLRATKAALAVPEKRNMFTPADMKKWHRNRVLAYFDIKSWCAVTGVEIDDYRMGLLLFPEDIESANPADKIRKSVRPAANEVFTHTFAEALMDQARLEAKTSTGS</sequence>
<dbReference type="AlphaFoldDB" id="A0A5E5P590"/>
<reference evidence="1 2" key="1">
    <citation type="submission" date="2019-08" db="EMBL/GenBank/DDBJ databases">
        <authorList>
            <person name="Peeters C."/>
        </authorList>
    </citation>
    <scope>NUCLEOTIDE SEQUENCE [LARGE SCALE GENOMIC DNA]</scope>
    <source>
        <strain evidence="1 2">LMG 18089</strain>
    </source>
</reference>
<evidence type="ECO:0000313" key="2">
    <source>
        <dbReference type="Proteomes" id="UP000364291"/>
    </source>
</evidence>
<protein>
    <submittedName>
        <fullName evidence="1">Uncharacterized protein</fullName>
    </submittedName>
</protein>
<gene>
    <name evidence="1" type="ORF">PAP18089_02632</name>
</gene>
<evidence type="ECO:0000313" key="1">
    <source>
        <dbReference type="EMBL" id="VVG71647.1"/>
    </source>
</evidence>
<dbReference type="RefSeq" id="WP_150728668.1">
    <property type="nucleotide sequence ID" value="NZ_CABPSX010000004.1"/>
</dbReference>